<dbReference type="RefSeq" id="XP_016215670.1">
    <property type="nucleotide sequence ID" value="XM_016356147.1"/>
</dbReference>
<evidence type="ECO:0000256" key="9">
    <source>
        <dbReference type="ARBA" id="ARBA00061312"/>
    </source>
</evidence>
<dbReference type="GeneID" id="27310983"/>
<dbReference type="FunFam" id="3.40.50.300:FF:001691">
    <property type="entry name" value="Probable ATP-dependent kinase TDA10"/>
    <property type="match status" value="1"/>
</dbReference>
<accession>A0A0D1XSU3</accession>
<keyword evidence="3" id="KW-0963">Cytoplasm</keyword>
<dbReference type="InterPro" id="IPR027417">
    <property type="entry name" value="P-loop_NTPase"/>
</dbReference>
<evidence type="ECO:0000256" key="6">
    <source>
        <dbReference type="ARBA" id="ARBA00022777"/>
    </source>
</evidence>
<evidence type="ECO:0000256" key="2">
    <source>
        <dbReference type="ARBA" id="ARBA00004496"/>
    </source>
</evidence>
<keyword evidence="11" id="KW-1185">Reference proteome</keyword>
<dbReference type="PANTHER" id="PTHR10285">
    <property type="entry name" value="URIDINE KINASE"/>
    <property type="match status" value="1"/>
</dbReference>
<dbReference type="GO" id="GO:0005737">
    <property type="term" value="C:cytoplasm"/>
    <property type="evidence" value="ECO:0007669"/>
    <property type="project" value="UniProtKB-SubCell"/>
</dbReference>
<dbReference type="Gene3D" id="3.40.50.300">
    <property type="entry name" value="P-loop containing nucleotide triphosphate hydrolases"/>
    <property type="match status" value="1"/>
</dbReference>
<dbReference type="GO" id="GO:0005524">
    <property type="term" value="F:ATP binding"/>
    <property type="evidence" value="ECO:0007669"/>
    <property type="project" value="UniProtKB-KW"/>
</dbReference>
<dbReference type="GO" id="GO:0005634">
    <property type="term" value="C:nucleus"/>
    <property type="evidence" value="ECO:0007669"/>
    <property type="project" value="UniProtKB-SubCell"/>
</dbReference>
<organism evidence="10 11">
    <name type="scientific">Verruconis gallopava</name>
    <dbReference type="NCBI Taxonomy" id="253628"/>
    <lineage>
        <taxon>Eukaryota</taxon>
        <taxon>Fungi</taxon>
        <taxon>Dikarya</taxon>
        <taxon>Ascomycota</taxon>
        <taxon>Pezizomycotina</taxon>
        <taxon>Dothideomycetes</taxon>
        <taxon>Pleosporomycetidae</taxon>
        <taxon>Venturiales</taxon>
        <taxon>Sympoventuriaceae</taxon>
        <taxon>Verruconis</taxon>
    </lineage>
</organism>
<reference evidence="10 11" key="1">
    <citation type="submission" date="2015-01" db="EMBL/GenBank/DDBJ databases">
        <title>The Genome Sequence of Ochroconis gallopava CBS43764.</title>
        <authorList>
            <consortium name="The Broad Institute Genomics Platform"/>
            <person name="Cuomo C."/>
            <person name="de Hoog S."/>
            <person name="Gorbushina A."/>
            <person name="Stielow B."/>
            <person name="Teixiera M."/>
            <person name="Abouelleil A."/>
            <person name="Chapman S.B."/>
            <person name="Priest M."/>
            <person name="Young S.K."/>
            <person name="Wortman J."/>
            <person name="Nusbaum C."/>
            <person name="Birren B."/>
        </authorList>
    </citation>
    <scope>NUCLEOTIDE SEQUENCE [LARGE SCALE GENOMIC DNA]</scope>
    <source>
        <strain evidence="10 11">CBS 43764</strain>
    </source>
</reference>
<protein>
    <recommendedName>
        <fullName evidence="12">SRP54-type proteins GTP-binding domain-containing protein</fullName>
    </recommendedName>
</protein>
<evidence type="ECO:0008006" key="12">
    <source>
        <dbReference type="Google" id="ProtNLM"/>
    </source>
</evidence>
<dbReference type="AlphaFoldDB" id="A0A0D1XSU3"/>
<evidence type="ECO:0000313" key="11">
    <source>
        <dbReference type="Proteomes" id="UP000053259"/>
    </source>
</evidence>
<keyword evidence="7" id="KW-0067">ATP-binding</keyword>
<dbReference type="OrthoDB" id="347435at2759"/>
<keyword evidence="8" id="KW-0539">Nucleus</keyword>
<dbReference type="EMBL" id="KN847536">
    <property type="protein sequence ID" value="KIW05801.1"/>
    <property type="molecule type" value="Genomic_DNA"/>
</dbReference>
<dbReference type="STRING" id="253628.A0A0D1XSU3"/>
<evidence type="ECO:0000313" key="10">
    <source>
        <dbReference type="EMBL" id="KIW05801.1"/>
    </source>
</evidence>
<dbReference type="InParanoid" id="A0A0D1XSU3"/>
<proteinExistence type="inferred from homology"/>
<evidence type="ECO:0000256" key="8">
    <source>
        <dbReference type="ARBA" id="ARBA00023242"/>
    </source>
</evidence>
<dbReference type="VEuPathDB" id="FungiDB:PV09_03010"/>
<dbReference type="GO" id="GO:0016301">
    <property type="term" value="F:kinase activity"/>
    <property type="evidence" value="ECO:0007669"/>
    <property type="project" value="UniProtKB-KW"/>
</dbReference>
<name>A0A0D1XSU3_9PEZI</name>
<keyword evidence="5" id="KW-0547">Nucleotide-binding</keyword>
<evidence type="ECO:0000256" key="7">
    <source>
        <dbReference type="ARBA" id="ARBA00022840"/>
    </source>
</evidence>
<keyword evidence="6" id="KW-0418">Kinase</keyword>
<evidence type="ECO:0000256" key="1">
    <source>
        <dbReference type="ARBA" id="ARBA00004123"/>
    </source>
</evidence>
<evidence type="ECO:0000256" key="5">
    <source>
        <dbReference type="ARBA" id="ARBA00022741"/>
    </source>
</evidence>
<evidence type="ECO:0000256" key="4">
    <source>
        <dbReference type="ARBA" id="ARBA00022679"/>
    </source>
</evidence>
<comment type="subcellular location">
    <subcellularLocation>
        <location evidence="2">Cytoplasm</location>
    </subcellularLocation>
    <subcellularLocation>
        <location evidence="1">Nucleus</location>
    </subcellularLocation>
</comment>
<dbReference type="SUPFAM" id="SSF52540">
    <property type="entry name" value="P-loop containing nucleoside triphosphate hydrolases"/>
    <property type="match status" value="1"/>
</dbReference>
<dbReference type="HOGENOM" id="CLU_056986_1_0_1"/>
<gene>
    <name evidence="10" type="ORF">PV09_03010</name>
</gene>
<keyword evidence="4" id="KW-0808">Transferase</keyword>
<evidence type="ECO:0000256" key="3">
    <source>
        <dbReference type="ARBA" id="ARBA00022490"/>
    </source>
</evidence>
<dbReference type="Proteomes" id="UP000053259">
    <property type="component" value="Unassembled WGS sequence"/>
</dbReference>
<sequence>MAVVDDKSEHCVRFLLEQLQERKKKHGEGAPPFFLGLNGVQGAGKTTLVSGLKSHLSSEPYNFNLAVLSLDDFYLKRSDQESLASAHPDNPLVQHRGQPSTHDVELLNRTLQALLRREETKLPSFDKSLHAGAGDRADPITWATVNAPGERPVDVILLEGWCVGFQAMTDIALEEKWRAAKDSEERGIGTSQLGKLKLSDVQFINDALREYEGVWRMFDAIIHIDAAETVWVYDWRREAEDEMRKAKGPQNAMTDEQVKKFVDAYYPAYELYTEALRKGVVGETGKQLRLIVGKDRRVEKMVLI</sequence>
<comment type="similarity">
    <text evidence="9">Belongs to the GLYK kinase family.</text>
</comment>